<organism evidence="2 3">
    <name type="scientific">Microbulbifer bruguierae</name>
    <dbReference type="NCBI Taxonomy" id="3029061"/>
    <lineage>
        <taxon>Bacteria</taxon>
        <taxon>Pseudomonadati</taxon>
        <taxon>Pseudomonadota</taxon>
        <taxon>Gammaproteobacteria</taxon>
        <taxon>Cellvibrionales</taxon>
        <taxon>Microbulbiferaceae</taxon>
        <taxon>Microbulbifer</taxon>
    </lineage>
</organism>
<feature type="transmembrane region" description="Helical" evidence="1">
    <location>
        <begin position="53"/>
        <end position="71"/>
    </location>
</feature>
<dbReference type="EMBL" id="CP118605">
    <property type="protein sequence ID" value="WGL18080.1"/>
    <property type="molecule type" value="Genomic_DNA"/>
</dbReference>
<name>A0ABY8NHZ9_9GAMM</name>
<dbReference type="Pfam" id="PF11086">
    <property type="entry name" value="DUF2878"/>
    <property type="match status" value="1"/>
</dbReference>
<dbReference type="RefSeq" id="WP_280322032.1">
    <property type="nucleotide sequence ID" value="NZ_CP118605.1"/>
</dbReference>
<evidence type="ECO:0000313" key="2">
    <source>
        <dbReference type="EMBL" id="WGL18080.1"/>
    </source>
</evidence>
<evidence type="ECO:0000256" key="1">
    <source>
        <dbReference type="SAM" id="Phobius"/>
    </source>
</evidence>
<dbReference type="InterPro" id="IPR021306">
    <property type="entry name" value="DUF2878"/>
</dbReference>
<sequence>MIKSPMNYKKLANFMLFLAGWWTALLYGNALALIALFVVLMLHFILWRDVRDIFIILVFIFCGFGIEWAFMASGVQDYRSNLPPAWVICIWAMLATIMRYSLSWLVNKPLWAALVGLLIAPVFYYNSVQFGPAGWSRPMWQCLLVISLVWGGLAAFISGVLVPIIEQMETVESSDPKNTVER</sequence>
<feature type="transmembrane region" description="Helical" evidence="1">
    <location>
        <begin position="20"/>
        <end position="46"/>
    </location>
</feature>
<keyword evidence="1" id="KW-0472">Membrane</keyword>
<feature type="transmembrane region" description="Helical" evidence="1">
    <location>
        <begin position="83"/>
        <end position="102"/>
    </location>
</feature>
<evidence type="ECO:0000313" key="3">
    <source>
        <dbReference type="Proteomes" id="UP001236500"/>
    </source>
</evidence>
<reference evidence="2 3" key="1">
    <citation type="submission" date="2023-02" db="EMBL/GenBank/DDBJ databases">
        <title>Description and genomic characterization of Microbulbifer bruguierae sp. nov., isolated from the sediment of mangrove plant Bruguiera sexangula.</title>
        <authorList>
            <person name="Long M."/>
        </authorList>
    </citation>
    <scope>NUCLEOTIDE SEQUENCE [LARGE SCALE GENOMIC DNA]</scope>
    <source>
        <strain evidence="2 3">H12</strain>
    </source>
</reference>
<keyword evidence="1" id="KW-0812">Transmembrane</keyword>
<feature type="transmembrane region" description="Helical" evidence="1">
    <location>
        <begin position="138"/>
        <end position="165"/>
    </location>
</feature>
<gene>
    <name evidence="2" type="ORF">PVT68_07240</name>
</gene>
<feature type="transmembrane region" description="Helical" evidence="1">
    <location>
        <begin position="109"/>
        <end position="126"/>
    </location>
</feature>
<accession>A0ABY8NHZ9</accession>
<keyword evidence="1" id="KW-1133">Transmembrane helix</keyword>
<protein>
    <submittedName>
        <fullName evidence="2">DUF2878 domain-containing protein</fullName>
    </submittedName>
</protein>
<dbReference type="Proteomes" id="UP001236500">
    <property type="component" value="Chromosome"/>
</dbReference>
<proteinExistence type="predicted"/>
<keyword evidence="3" id="KW-1185">Reference proteome</keyword>